<dbReference type="InterPro" id="IPR050330">
    <property type="entry name" value="Bact_OuterMem_StrucFunc"/>
</dbReference>
<reference evidence="4 5" key="1">
    <citation type="submission" date="2010-03" db="EMBL/GenBank/DDBJ databases">
        <title>The Genome Sequence of Fusobacterium sp. 1_1_41FAA.</title>
        <authorList>
            <consortium name="The Broad Institute Genome Sequencing Platform"/>
            <person name="Ward D."/>
            <person name="Earl A."/>
            <person name="Feldgarden M."/>
            <person name="Gevers D."/>
            <person name="Young S.K."/>
            <person name="Zeng Q."/>
            <person name="Koehrsen M."/>
            <person name="Alvarado L."/>
            <person name="Berlin A."/>
            <person name="Borenstein D."/>
            <person name="Chapman S."/>
            <person name="Chen Z."/>
            <person name="Engels R."/>
            <person name="Freedman E."/>
            <person name="Gellesch M."/>
            <person name="Goldberg J."/>
            <person name="Griggs A."/>
            <person name="Gujja S."/>
            <person name="Heilman E."/>
            <person name="Heiman D."/>
            <person name="Hepburn T."/>
            <person name="Howarth C."/>
            <person name="Jen D."/>
            <person name="Larson L."/>
            <person name="Mehta T."/>
            <person name="Park D."/>
            <person name="Pearson M."/>
            <person name="Richards J."/>
            <person name="Roberts A."/>
            <person name="Saif S."/>
            <person name="Shea T."/>
            <person name="Shenoy N."/>
            <person name="Sisk P."/>
            <person name="Stolte C."/>
            <person name="Sykes S."/>
            <person name="Walk T."/>
            <person name="White J."/>
            <person name="Yandava C."/>
            <person name="Strauss J.C."/>
            <person name="Ambrose C.E."/>
            <person name="Allen-Vercoe E."/>
            <person name="Haas B."/>
            <person name="Henn M.R."/>
            <person name="Nusbaum C."/>
            <person name="Birren B."/>
        </authorList>
    </citation>
    <scope>NUCLEOTIDE SEQUENCE [LARGE SCALE GENOMIC DNA]</scope>
    <source>
        <strain evidence="4 5">1_1_41FAA</strain>
    </source>
</reference>
<dbReference type="InterPro" id="IPR006665">
    <property type="entry name" value="OmpA-like"/>
</dbReference>
<gene>
    <name evidence="4" type="ORF">HMPREF0400_00084</name>
</gene>
<dbReference type="PANTHER" id="PTHR30329">
    <property type="entry name" value="STATOR ELEMENT OF FLAGELLAR MOTOR COMPLEX"/>
    <property type="match status" value="1"/>
</dbReference>
<evidence type="ECO:0000313" key="4">
    <source>
        <dbReference type="EMBL" id="EFG28533.2"/>
    </source>
</evidence>
<dbReference type="EMBL" id="GG770381">
    <property type="protein sequence ID" value="EFG28533.2"/>
    <property type="molecule type" value="Genomic_DNA"/>
</dbReference>
<feature type="domain" description="OmpA-like" evidence="3">
    <location>
        <begin position="79"/>
        <end position="217"/>
    </location>
</feature>
<protein>
    <recommendedName>
        <fullName evidence="3">OmpA-like domain-containing protein</fullName>
    </recommendedName>
</protein>
<dbReference type="PANTHER" id="PTHR30329:SF21">
    <property type="entry name" value="LIPOPROTEIN YIAD-RELATED"/>
    <property type="match status" value="1"/>
</dbReference>
<dbReference type="Proteomes" id="UP000003964">
    <property type="component" value="Unassembled WGS sequence"/>
</dbReference>
<evidence type="ECO:0000259" key="3">
    <source>
        <dbReference type="PROSITE" id="PS51123"/>
    </source>
</evidence>
<dbReference type="AlphaFoldDB" id="D6LEE8"/>
<proteinExistence type="predicted"/>
<keyword evidence="1 2" id="KW-0472">Membrane</keyword>
<accession>D6LEE8</accession>
<dbReference type="GO" id="GO:0016020">
    <property type="term" value="C:membrane"/>
    <property type="evidence" value="ECO:0007669"/>
    <property type="project" value="UniProtKB-UniRule"/>
</dbReference>
<dbReference type="Gene3D" id="3.30.1330.60">
    <property type="entry name" value="OmpA-like domain"/>
    <property type="match status" value="1"/>
</dbReference>
<dbReference type="InterPro" id="IPR036737">
    <property type="entry name" value="OmpA-like_sf"/>
</dbReference>
<organism evidence="4 5">
    <name type="scientific">Fusobacterium periodonticum 1_1_41FAA</name>
    <dbReference type="NCBI Taxonomy" id="469621"/>
    <lineage>
        <taxon>Bacteria</taxon>
        <taxon>Fusobacteriati</taxon>
        <taxon>Fusobacteriota</taxon>
        <taxon>Fusobacteriia</taxon>
        <taxon>Fusobacteriales</taxon>
        <taxon>Fusobacteriaceae</taxon>
        <taxon>Fusobacterium</taxon>
    </lineage>
</organism>
<evidence type="ECO:0000256" key="1">
    <source>
        <dbReference type="PROSITE-ProRule" id="PRU00473"/>
    </source>
</evidence>
<sequence>MKKKHYEDHFSPRVADLMSALTMIFLFISVTYMLQVNKQKEHIEVIAKDFRNTKQSIYKDLNKEFEEDLKRWNAYIDKDTLSITFKEPDVFFDVGSSEINSNFKLILKDFFPRYIEMLYKNYRDEIEEIRIEGHTSSEWNKDDDDLQAYFKNMSLSQARSKSVLEYCMLLDSMEEYRDFLIEKATANGLSYSHRIIENGKENYNKSRRVEFKIKTTAEAHIDQIIEAGGLNE</sequence>
<name>D6LEE8_9FUSO</name>
<keyword evidence="2" id="KW-1133">Transmembrane helix</keyword>
<feature type="transmembrane region" description="Helical" evidence="2">
    <location>
        <begin position="12"/>
        <end position="34"/>
    </location>
</feature>
<evidence type="ECO:0000313" key="5">
    <source>
        <dbReference type="Proteomes" id="UP000003964"/>
    </source>
</evidence>
<dbReference type="RefSeq" id="WP_008820114.1">
    <property type="nucleotide sequence ID" value="NZ_GG770381.1"/>
</dbReference>
<dbReference type="PROSITE" id="PS51123">
    <property type="entry name" value="OMPA_2"/>
    <property type="match status" value="1"/>
</dbReference>
<dbReference type="SUPFAM" id="SSF103088">
    <property type="entry name" value="OmpA-like"/>
    <property type="match status" value="1"/>
</dbReference>
<keyword evidence="2" id="KW-0812">Transmembrane</keyword>
<evidence type="ECO:0000256" key="2">
    <source>
        <dbReference type="SAM" id="Phobius"/>
    </source>
</evidence>